<evidence type="ECO:0000259" key="1">
    <source>
        <dbReference type="Pfam" id="PF26468"/>
    </source>
</evidence>
<keyword evidence="3" id="KW-1185">Reference proteome</keyword>
<dbReference type="AlphaFoldDB" id="A0AAX2ZG53"/>
<dbReference type="Proteomes" id="UP001198983">
    <property type="component" value="Chromosome"/>
</dbReference>
<accession>A0AAX2ZG53</accession>
<dbReference type="RefSeq" id="WP_228416361.1">
    <property type="nucleotide sequence ID" value="NZ_CP081135.1"/>
</dbReference>
<dbReference type="KEGG" id="tem:JW646_01815"/>
<dbReference type="InterPro" id="IPR058782">
    <property type="entry name" value="GIY_YIG_3"/>
</dbReference>
<protein>
    <recommendedName>
        <fullName evidence="1">GIY-YIG domain-containing protein</fullName>
    </recommendedName>
</protein>
<proteinExistence type="predicted"/>
<name>A0AAX2ZG53_9FIRM</name>
<sequence>MSKECEKIHEYTRGLERYTFPFNKDKICKNGVYILFEKNEFGHNGERIVRIGSHTGNDNLIKRLEEHFYKENKDRSIFRKNIGRALLNKKNDRYLDVWDIDFTKSEVKKKYGQLVDKSYQENIEQEVSKYIRDNFTFSVIEILDKKERLNTEKNIINIISSCNECSPSDNWLGRFSTIEKIKRSGMWQTQHIR</sequence>
<gene>
    <name evidence="2" type="ORF">JW646_01815</name>
</gene>
<dbReference type="EMBL" id="CP081135">
    <property type="protein sequence ID" value="UEL48212.1"/>
    <property type="molecule type" value="Genomic_DNA"/>
</dbReference>
<organism evidence="2 3">
    <name type="scientific">Terrisporobacter hibernicus</name>
    <dbReference type="NCBI Taxonomy" id="2813371"/>
    <lineage>
        <taxon>Bacteria</taxon>
        <taxon>Bacillati</taxon>
        <taxon>Bacillota</taxon>
        <taxon>Clostridia</taxon>
        <taxon>Peptostreptococcales</taxon>
        <taxon>Peptostreptococcaceae</taxon>
        <taxon>Terrisporobacter</taxon>
    </lineage>
</organism>
<feature type="domain" description="GIY-YIG" evidence="1">
    <location>
        <begin position="22"/>
        <end position="192"/>
    </location>
</feature>
<reference evidence="2 3" key="1">
    <citation type="journal article" date="2023" name="Int. J. Syst. Evol. Microbiol.">
        <title>Terrisporobacter hibernicus sp. nov., isolated from bovine faeces in Northern Ireland.</title>
        <authorList>
            <person name="Mitchell M."/>
            <person name="Nguyen S.V."/>
            <person name="Connor M."/>
            <person name="Fairley D.J."/>
            <person name="Donoghue O."/>
            <person name="Marshall H."/>
            <person name="Koolman L."/>
            <person name="McMullan G."/>
            <person name="Schaffer K.E."/>
            <person name="McGrath J.W."/>
            <person name="Fanning S."/>
        </authorList>
    </citation>
    <scope>NUCLEOTIDE SEQUENCE [LARGE SCALE GENOMIC DNA]</scope>
    <source>
        <strain evidence="2 3">MCA3</strain>
    </source>
</reference>
<dbReference type="Pfam" id="PF26468">
    <property type="entry name" value="GIY_YIG_3"/>
    <property type="match status" value="1"/>
</dbReference>
<evidence type="ECO:0000313" key="2">
    <source>
        <dbReference type="EMBL" id="UEL48212.1"/>
    </source>
</evidence>
<evidence type="ECO:0000313" key="3">
    <source>
        <dbReference type="Proteomes" id="UP001198983"/>
    </source>
</evidence>